<dbReference type="PANTHER" id="PTHR43646:SF2">
    <property type="entry name" value="GLYCOSYLTRANSFERASE 2-LIKE DOMAIN-CONTAINING PROTEIN"/>
    <property type="match status" value="1"/>
</dbReference>
<dbReference type="EMBL" id="CP134050">
    <property type="protein sequence ID" value="WNC13434.1"/>
    <property type="molecule type" value="Genomic_DNA"/>
</dbReference>
<keyword evidence="4 13" id="KW-0808">Transferase</keyword>
<dbReference type="PANTHER" id="PTHR43646">
    <property type="entry name" value="GLYCOSYLTRANSFERASE"/>
    <property type="match status" value="1"/>
</dbReference>
<feature type="compositionally biased region" description="Basic and acidic residues" evidence="11">
    <location>
        <begin position="248"/>
        <end position="260"/>
    </location>
</feature>
<dbReference type="Pfam" id="PF00535">
    <property type="entry name" value="Glycos_transf_2"/>
    <property type="match status" value="1"/>
</dbReference>
<protein>
    <recommendedName>
        <fullName evidence="10">4,4'-diaponeurosporenoate glycosyltransferase</fullName>
    </recommendedName>
</protein>
<evidence type="ECO:0000259" key="12">
    <source>
        <dbReference type="Pfam" id="PF00535"/>
    </source>
</evidence>
<dbReference type="Gene3D" id="3.90.550.10">
    <property type="entry name" value="Spore Coat Polysaccharide Biosynthesis Protein SpsA, Chain A"/>
    <property type="match status" value="1"/>
</dbReference>
<evidence type="ECO:0000256" key="9">
    <source>
        <dbReference type="ARBA" id="ARBA00038120"/>
    </source>
</evidence>
<comment type="similarity">
    <text evidence="9">Belongs to the glycosyltransferase 2 family. CrtQ subfamily.</text>
</comment>
<evidence type="ECO:0000256" key="5">
    <source>
        <dbReference type="ARBA" id="ARBA00022746"/>
    </source>
</evidence>
<evidence type="ECO:0000313" key="13">
    <source>
        <dbReference type="EMBL" id="WNC13434.1"/>
    </source>
</evidence>
<evidence type="ECO:0000256" key="4">
    <source>
        <dbReference type="ARBA" id="ARBA00022679"/>
    </source>
</evidence>
<dbReference type="Proteomes" id="UP001256827">
    <property type="component" value="Chromosome"/>
</dbReference>
<comment type="function">
    <text evidence="7">Catalyzes the glycosylation of 4,4'-diaponeurosporenoate, i.e. the esterification of glucose at the C1'' position with the carboxyl group of 4,4'-diaponeurosporenic acid, to form glycosyl-4,4'-diaponeurosporenoate. This is a step in the biosynthesis of staphyloxanthin, an orange pigment present in most staphylococci strains.</text>
</comment>
<dbReference type="RefSeq" id="WP_310764941.1">
    <property type="nucleotide sequence ID" value="NZ_CP134050.1"/>
</dbReference>
<dbReference type="SUPFAM" id="SSF53448">
    <property type="entry name" value="Nucleotide-diphospho-sugar transferases"/>
    <property type="match status" value="2"/>
</dbReference>
<accession>A0ABY9T028</accession>
<evidence type="ECO:0000256" key="1">
    <source>
        <dbReference type="ARBA" id="ARBA00004236"/>
    </source>
</evidence>
<evidence type="ECO:0000313" key="14">
    <source>
        <dbReference type="Proteomes" id="UP001256827"/>
    </source>
</evidence>
<comment type="subcellular location">
    <subcellularLocation>
        <location evidence="1">Cell membrane</location>
    </subcellularLocation>
</comment>
<keyword evidence="6" id="KW-0472">Membrane</keyword>
<keyword evidence="2" id="KW-1003">Cell membrane</keyword>
<evidence type="ECO:0000256" key="7">
    <source>
        <dbReference type="ARBA" id="ARBA00037281"/>
    </source>
</evidence>
<feature type="domain" description="Glycosyltransferase 2-like" evidence="12">
    <location>
        <begin position="287"/>
        <end position="390"/>
    </location>
</feature>
<sequence length="524" mass="56835">MNVRRGERRPRALSVIIPATFTTNHLPGLIAQCRNLRPLEILLVVSPRLLPSLPRAARSPLCRVIAGDREQPPFSGQTAGAMQAKGEILLFLGEDRYYSASGLQRFLFPVLYENVQAVLPREAPRVVDAVKRRARPVQVFARLLNEVCRRRELGAASLLDTPFALTRQAVHKIGIDELTHPGRAFLKLLKSGMQIRAEYVQPVSDSRPFQPQLASASVSQLSDWDRVVISEQLSAIASLPSRGGLSDGGRRRDIAGGRDESGGLAPWKCTEVRPLSPSSLYEGQRLSVIIPACNEERTIGSVIEETLLLEPAEIIVVANGSRDRTAQIARESGATTIELASPLGVDTGRALGASLAHGDILLFVDADFVIPAMDLFPFVLACQQGTDVALNDPSVNLQAQRADDVVSAARLALNLAADRQDLGSASILAVPYAMRRESFAPLGWPLLACPPKAQAAAVFAGLSLQVAHQVDSFAMNRFRPQKHLDQSGLSPAVEQILGDHIEALQWLAEQINAKQNGKESSENK</sequence>
<dbReference type="GO" id="GO:0016757">
    <property type="term" value="F:glycosyltransferase activity"/>
    <property type="evidence" value="ECO:0007669"/>
    <property type="project" value="UniProtKB-KW"/>
</dbReference>
<proteinExistence type="inferred from homology"/>
<comment type="pathway">
    <text evidence="8">Carotenoid biosynthesis; staphyloxanthin biosynthesis; staphyloxanthin from farnesyl diphosphate: step 4/5.</text>
</comment>
<evidence type="ECO:0000256" key="6">
    <source>
        <dbReference type="ARBA" id="ARBA00023136"/>
    </source>
</evidence>
<evidence type="ECO:0000256" key="3">
    <source>
        <dbReference type="ARBA" id="ARBA00022676"/>
    </source>
</evidence>
<evidence type="ECO:0000256" key="11">
    <source>
        <dbReference type="SAM" id="MobiDB-lite"/>
    </source>
</evidence>
<evidence type="ECO:0000256" key="2">
    <source>
        <dbReference type="ARBA" id="ARBA00022475"/>
    </source>
</evidence>
<dbReference type="InterPro" id="IPR029044">
    <property type="entry name" value="Nucleotide-diphossugar_trans"/>
</dbReference>
<name>A0ABY9T028_BREBE</name>
<keyword evidence="14" id="KW-1185">Reference proteome</keyword>
<evidence type="ECO:0000256" key="8">
    <source>
        <dbReference type="ARBA" id="ARBA00037904"/>
    </source>
</evidence>
<evidence type="ECO:0000256" key="10">
    <source>
        <dbReference type="ARBA" id="ARBA00040345"/>
    </source>
</evidence>
<organism evidence="13 14">
    <name type="scientific">Brevibacillus brevis</name>
    <name type="common">Bacillus brevis</name>
    <dbReference type="NCBI Taxonomy" id="1393"/>
    <lineage>
        <taxon>Bacteria</taxon>
        <taxon>Bacillati</taxon>
        <taxon>Bacillota</taxon>
        <taxon>Bacilli</taxon>
        <taxon>Bacillales</taxon>
        <taxon>Paenibacillaceae</taxon>
        <taxon>Brevibacillus</taxon>
    </lineage>
</organism>
<keyword evidence="3 13" id="KW-0328">Glycosyltransferase</keyword>
<feature type="region of interest" description="Disordered" evidence="11">
    <location>
        <begin position="241"/>
        <end position="260"/>
    </location>
</feature>
<dbReference type="InterPro" id="IPR001173">
    <property type="entry name" value="Glyco_trans_2-like"/>
</dbReference>
<gene>
    <name evidence="13" type="ORF">RGB73_22445</name>
</gene>
<keyword evidence="5" id="KW-0125">Carotenoid biosynthesis</keyword>
<reference evidence="13 14" key="1">
    <citation type="submission" date="2023-09" db="EMBL/GenBank/DDBJ databases">
        <title>Complete Genome and Methylome dissection of Bacillus brevis NEB573 original source of BbsI restriction endonuclease.</title>
        <authorList>
            <person name="Fomenkov A."/>
            <person name="Roberts R.D."/>
        </authorList>
    </citation>
    <scope>NUCLEOTIDE SEQUENCE [LARGE SCALE GENOMIC DNA]</scope>
    <source>
        <strain evidence="13 14">NEB573</strain>
    </source>
</reference>